<dbReference type="AlphaFoldDB" id="A0A9E7H1H1"/>
<name>A0A9E7H1H1_9LILI</name>
<protein>
    <recommendedName>
        <fullName evidence="3">PH domain-containing protein</fullName>
    </recommendedName>
</protein>
<evidence type="ECO:0000313" key="2">
    <source>
        <dbReference type="Proteomes" id="UP001055439"/>
    </source>
</evidence>
<accession>A0A9E7H1H1</accession>
<sequence>MRRCDINLLLEGELQALETSISGMYQKIFVFSRLLQQYLKRWAFPKSIAMTAISQSPRDVSFNFGVTCSDSYLIFSISKEEEYSDWAKALLRSSGS</sequence>
<evidence type="ECO:0000313" key="1">
    <source>
        <dbReference type="EMBL" id="URE25766.1"/>
    </source>
</evidence>
<evidence type="ECO:0008006" key="3">
    <source>
        <dbReference type="Google" id="ProtNLM"/>
    </source>
</evidence>
<organism evidence="1 2">
    <name type="scientific">Musa troglodytarum</name>
    <name type="common">fe'i banana</name>
    <dbReference type="NCBI Taxonomy" id="320322"/>
    <lineage>
        <taxon>Eukaryota</taxon>
        <taxon>Viridiplantae</taxon>
        <taxon>Streptophyta</taxon>
        <taxon>Embryophyta</taxon>
        <taxon>Tracheophyta</taxon>
        <taxon>Spermatophyta</taxon>
        <taxon>Magnoliopsida</taxon>
        <taxon>Liliopsida</taxon>
        <taxon>Zingiberales</taxon>
        <taxon>Musaceae</taxon>
        <taxon>Musa</taxon>
    </lineage>
</organism>
<keyword evidence="2" id="KW-1185">Reference proteome</keyword>
<dbReference type="EMBL" id="CP097510">
    <property type="protein sequence ID" value="URE25766.1"/>
    <property type="molecule type" value="Genomic_DNA"/>
</dbReference>
<reference evidence="1" key="1">
    <citation type="submission" date="2022-05" db="EMBL/GenBank/DDBJ databases">
        <title>The Musa troglodytarum L. genome provides insights into the mechanism of non-climacteric behaviour and enrichment of carotenoids.</title>
        <authorList>
            <person name="Wang J."/>
        </authorList>
    </citation>
    <scope>NUCLEOTIDE SEQUENCE</scope>
    <source>
        <tissue evidence="1">Leaf</tissue>
    </source>
</reference>
<gene>
    <name evidence="1" type="ORF">MUK42_17561</name>
</gene>
<proteinExistence type="predicted"/>
<dbReference type="Proteomes" id="UP001055439">
    <property type="component" value="Chromosome 8"/>
</dbReference>